<evidence type="ECO:0000313" key="2">
    <source>
        <dbReference type="Proteomes" id="UP000805704"/>
    </source>
</evidence>
<keyword evidence="1" id="KW-0378">Hydrolase</keyword>
<keyword evidence="1" id="KW-0645">Protease</keyword>
<gene>
    <name evidence="1" type="ORF">GBF38_018773</name>
</gene>
<dbReference type="Proteomes" id="UP000805704">
    <property type="component" value="Chromosome 4"/>
</dbReference>
<organism evidence="1 2">
    <name type="scientific">Nibea albiflora</name>
    <name type="common">Yellow drum</name>
    <name type="synonym">Corvina albiflora</name>
    <dbReference type="NCBI Taxonomy" id="240163"/>
    <lineage>
        <taxon>Eukaryota</taxon>
        <taxon>Metazoa</taxon>
        <taxon>Chordata</taxon>
        <taxon>Craniata</taxon>
        <taxon>Vertebrata</taxon>
        <taxon>Euteleostomi</taxon>
        <taxon>Actinopterygii</taxon>
        <taxon>Neopterygii</taxon>
        <taxon>Teleostei</taxon>
        <taxon>Neoteleostei</taxon>
        <taxon>Acanthomorphata</taxon>
        <taxon>Eupercaria</taxon>
        <taxon>Sciaenidae</taxon>
        <taxon>Nibea</taxon>
    </lineage>
</organism>
<reference evidence="1" key="1">
    <citation type="submission" date="2020-04" db="EMBL/GenBank/DDBJ databases">
        <title>A chromosome-scale assembly and high-density genetic map of the yellow drum (Nibea albiflora) genome.</title>
        <authorList>
            <person name="Xu D."/>
            <person name="Zhang W."/>
            <person name="Chen R."/>
            <person name="Tan P."/>
            <person name="Wang L."/>
            <person name="Song H."/>
            <person name="Tian L."/>
            <person name="Zhu Q."/>
            <person name="Wang B."/>
        </authorList>
    </citation>
    <scope>NUCLEOTIDE SEQUENCE</scope>
    <source>
        <strain evidence="1">ZJHYS-2018</strain>
    </source>
</reference>
<protein>
    <submittedName>
        <fullName evidence="1">Mast cell protease 2</fullName>
    </submittedName>
</protein>
<accession>A0ACB7EP26</accession>
<sequence>MHALHKLLLFHLLTSLGRAALRGEIINGKKTKQRSMMYMASVQNKERRHVCGGFLISEDFVVTAAHCGNWRPTSVVLGTHNLKKVDDAKMRYDVKMCKHPSYKNVASGKDIMLLKGDSGGPLVFKDKIAVGVASFNNRSNCDYPDVPNIYTDVSKFVPWIKGSSRKRPVKQNNVTNWF</sequence>
<dbReference type="EMBL" id="CM024792">
    <property type="protein sequence ID" value="KAG8003586.1"/>
    <property type="molecule type" value="Genomic_DNA"/>
</dbReference>
<proteinExistence type="predicted"/>
<keyword evidence="2" id="KW-1185">Reference proteome</keyword>
<comment type="caution">
    <text evidence="1">The sequence shown here is derived from an EMBL/GenBank/DDBJ whole genome shotgun (WGS) entry which is preliminary data.</text>
</comment>
<evidence type="ECO:0000313" key="1">
    <source>
        <dbReference type="EMBL" id="KAG8003586.1"/>
    </source>
</evidence>
<name>A0ACB7EP26_NIBAL</name>